<protein>
    <submittedName>
        <fullName evidence="1">Uncharacterized protein</fullName>
    </submittedName>
</protein>
<dbReference type="GeneID" id="20674948"/>
<proteinExistence type="predicted"/>
<name>W4JPD9_HETIT</name>
<dbReference type="HOGENOM" id="CLU_2365244_0_0_1"/>
<keyword evidence="2" id="KW-1185">Reference proteome</keyword>
<dbReference type="Proteomes" id="UP000030671">
    <property type="component" value="Unassembled WGS sequence"/>
</dbReference>
<evidence type="ECO:0000313" key="1">
    <source>
        <dbReference type="EMBL" id="ETW74950.1"/>
    </source>
</evidence>
<dbReference type="EMBL" id="KI925467">
    <property type="protein sequence ID" value="ETW74950.1"/>
    <property type="molecule type" value="Genomic_DNA"/>
</dbReference>
<dbReference type="RefSeq" id="XP_009553408.1">
    <property type="nucleotide sequence ID" value="XM_009555113.1"/>
</dbReference>
<gene>
    <name evidence="1" type="ORF">HETIRDRAFT_437391</name>
</gene>
<feature type="non-terminal residue" evidence="1">
    <location>
        <position position="96"/>
    </location>
</feature>
<reference evidence="1 2" key="1">
    <citation type="journal article" date="2012" name="New Phytol.">
        <title>Insight into trade-off between wood decay and parasitism from the genome of a fungal forest pathogen.</title>
        <authorList>
            <person name="Olson A."/>
            <person name="Aerts A."/>
            <person name="Asiegbu F."/>
            <person name="Belbahri L."/>
            <person name="Bouzid O."/>
            <person name="Broberg A."/>
            <person name="Canback B."/>
            <person name="Coutinho P.M."/>
            <person name="Cullen D."/>
            <person name="Dalman K."/>
            <person name="Deflorio G."/>
            <person name="van Diepen L.T."/>
            <person name="Dunand C."/>
            <person name="Duplessis S."/>
            <person name="Durling M."/>
            <person name="Gonthier P."/>
            <person name="Grimwood J."/>
            <person name="Fossdal C.G."/>
            <person name="Hansson D."/>
            <person name="Henrissat B."/>
            <person name="Hietala A."/>
            <person name="Himmelstrand K."/>
            <person name="Hoffmeister D."/>
            <person name="Hogberg N."/>
            <person name="James T.Y."/>
            <person name="Karlsson M."/>
            <person name="Kohler A."/>
            <person name="Kues U."/>
            <person name="Lee Y.H."/>
            <person name="Lin Y.C."/>
            <person name="Lind M."/>
            <person name="Lindquist E."/>
            <person name="Lombard V."/>
            <person name="Lucas S."/>
            <person name="Lunden K."/>
            <person name="Morin E."/>
            <person name="Murat C."/>
            <person name="Park J."/>
            <person name="Raffaello T."/>
            <person name="Rouze P."/>
            <person name="Salamov A."/>
            <person name="Schmutz J."/>
            <person name="Solheim H."/>
            <person name="Stahlberg J."/>
            <person name="Velez H."/>
            <person name="de Vries R.P."/>
            <person name="Wiebenga A."/>
            <person name="Woodward S."/>
            <person name="Yakovlev I."/>
            <person name="Garbelotto M."/>
            <person name="Martin F."/>
            <person name="Grigoriev I.V."/>
            <person name="Stenlid J."/>
        </authorList>
    </citation>
    <scope>NUCLEOTIDE SEQUENCE [LARGE SCALE GENOMIC DNA]</scope>
    <source>
        <strain evidence="1 2">TC 32-1</strain>
    </source>
</reference>
<dbReference type="KEGG" id="hir:HETIRDRAFT_437391"/>
<dbReference type="AlphaFoldDB" id="W4JPD9"/>
<evidence type="ECO:0000313" key="2">
    <source>
        <dbReference type="Proteomes" id="UP000030671"/>
    </source>
</evidence>
<sequence>MDAVFGRNPLDAATLNSDSLASAATRVIRYFNAGIAGRAPSSRPRLHSLPGLPTLSSRLFQSRGPLQARMPALSHLAACPTRGLFRARPKPLPTAT</sequence>
<dbReference type="InParanoid" id="W4JPD9"/>
<organism evidence="1 2">
    <name type="scientific">Heterobasidion irregulare (strain TC 32-1)</name>
    <dbReference type="NCBI Taxonomy" id="747525"/>
    <lineage>
        <taxon>Eukaryota</taxon>
        <taxon>Fungi</taxon>
        <taxon>Dikarya</taxon>
        <taxon>Basidiomycota</taxon>
        <taxon>Agaricomycotina</taxon>
        <taxon>Agaricomycetes</taxon>
        <taxon>Russulales</taxon>
        <taxon>Bondarzewiaceae</taxon>
        <taxon>Heterobasidion</taxon>
        <taxon>Heterobasidion annosum species complex</taxon>
    </lineage>
</organism>
<accession>W4JPD9</accession>